<accession>A0AC58HWZ3</accession>
<evidence type="ECO:0000313" key="1">
    <source>
        <dbReference type="Proteomes" id="UP000000437"/>
    </source>
</evidence>
<name>A0AC58HWZ3_DANRE</name>
<sequence length="1365" mass="154948">MDSHTINFITWNINGLKQNKYQKFQELQCADVVFLQETHIGAGDEHVIEGLKDEWNVFYTKYNSSSSGTAILVRKSLDFKCLSVEKGHCGEYVLLKCELEGCLYTLVSVYNHQTDTKTLDNLSRYLQSMTTGLLVIGGDFNTFLNPFIDKKCTGKMTKNRMHNKLILCVENFMESLQLADVWRRMNPVKQDFTFYIRDRPVSRLDYFFIPDECMWRVGSCEIMNFGELKDHQPVSLEINSVYFTAKKQFHCKNILLTDETSSSQSEESSPGVSEVDIVSAVQSLQVSDTVRPDDIPVSSYKDNIRDVIPHIKMLYGKIHRGEVNCPELYFQDPQDDIPHFLNADYLIIATILARRLNYLLNPQSKGTIKDTAIVMITPKTVCTEAMLCCLKDEIEDSHSVLYQDFQLVEKILRDSKFKKCQGCPLKPVLTALKLKSCALKLCKNLENYAVHVFKTNVIICVPSEDLDEILAMESSNNEEYDIMTLYRGQSVEGNESASEDYDGLLEDTEDNSQCEDSDNGSNEHEGKSKSIESDGRTTMYAVVTLEKSEEVMVTASNWLSEGKKQCYWPPYKSSEKLMEAVQKGLAPQTGEKSWEKLAVLFHGEYGTYEEANKKRKEMNEQTEQAATAVNQVTGTCPQSPGPSQSGISQNASGTKRKRESRDLLISAKSYSDIEILNIAKKIMNEVDDRLRNITSTDQKTNEIKNTILDSIAKMKEMDKDKRRKETIGVFGKTGEGKSSLLNAVLGLEGLLPSGSLGACTAVITQVEANLEDSKYIAEIELISKEEWENEIASTDERTDTDNERIIAVYGADADKKSLEELKKDAKYAEIDQFLSIGKKTISHSEVLDFDLDVKCHIQQSEYSPGGWYWPLVKSVTIKIPDRQELLEHIVLFDIPGTGDCNKIRNDLWKSKVRECSSVWIVNGISRAISSIEPWSIMEHCMQDLGPGGQCKTINFICTRTDDINIKEYQRSALPSGDQFTSGKNLKTACIHHRNKTAKDSVKNKFETMKSKDFRRFTADVFTVSSKAYFDADLQMDQNETEIPKLQDLLKNTNKSIRRELIRDYVNQAKGVLFFIQSIKLDTNEGMAKLKATVCKDYYESLEKALKELNSRFDSHYKIIEQCFSKGVEKSVEQCVSTTKPVIASVKPSDKTLQALCKNKGYYWPKSKDAAVDLNKCLAKHIYDNIDEEFNLIFPVDSKIKTGKSVQEQIDKFSIIQNGTVYPPSSMLYHIQNFMKTEETKVKTFLKRDVVHRKKKIYSSIQTTIQDQMTAGYKKAAEKKGVGAMGRRETTIIETIELLKDSMFKDTKIQFLKEFKSVTSDICERLKSELSRSVERSFSQSSKASLMDVSKEIETLETLSEHIAEI</sequence>
<dbReference type="Proteomes" id="UP000000437">
    <property type="component" value="Chromosome 19"/>
</dbReference>
<evidence type="ECO:0000313" key="2">
    <source>
        <dbReference type="RefSeq" id="XP_073786501.1"/>
    </source>
</evidence>
<protein>
    <submittedName>
        <fullName evidence="2">Nuclear GTPase, germinal center associated, tandem duplicate 2 isoform X1</fullName>
    </submittedName>
</protein>
<keyword evidence="1" id="KW-1185">Reference proteome</keyword>
<gene>
    <name evidence="2" type="primary">nuggc.2</name>
    <name evidence="2" type="synonym">si:dkeyp-85e10.2</name>
</gene>
<reference evidence="2" key="1">
    <citation type="submission" date="2025-08" db="UniProtKB">
        <authorList>
            <consortium name="RefSeq"/>
        </authorList>
    </citation>
    <scope>IDENTIFICATION</scope>
    <source>
        <strain evidence="2">Tuebingen</strain>
        <tissue evidence="2">Fibroblasts and whole tissue</tissue>
    </source>
</reference>
<dbReference type="RefSeq" id="XP_073786501.1">
    <property type="nucleotide sequence ID" value="XM_073930400.1"/>
</dbReference>
<organism evidence="1 2">
    <name type="scientific">Danio rerio</name>
    <name type="common">Zebrafish</name>
    <name type="synonym">Brachydanio rerio</name>
    <dbReference type="NCBI Taxonomy" id="7955"/>
    <lineage>
        <taxon>Eukaryota</taxon>
        <taxon>Metazoa</taxon>
        <taxon>Chordata</taxon>
        <taxon>Craniata</taxon>
        <taxon>Vertebrata</taxon>
        <taxon>Euteleostomi</taxon>
        <taxon>Actinopterygii</taxon>
        <taxon>Neopterygii</taxon>
        <taxon>Teleostei</taxon>
        <taxon>Ostariophysi</taxon>
        <taxon>Cypriniformes</taxon>
        <taxon>Danionidae</taxon>
        <taxon>Danioninae</taxon>
        <taxon>Danio</taxon>
    </lineage>
</organism>
<proteinExistence type="predicted"/>